<dbReference type="Pfam" id="PF14841">
    <property type="entry name" value="FliG_M"/>
    <property type="match status" value="1"/>
</dbReference>
<feature type="domain" description="Flagellar motor switch protein FliG middle" evidence="11">
    <location>
        <begin position="123"/>
        <end position="196"/>
    </location>
</feature>
<feature type="domain" description="Flagellar motor switch protein FliG C-terminal" evidence="10">
    <location>
        <begin position="224"/>
        <end position="331"/>
    </location>
</feature>
<dbReference type="PANTHER" id="PTHR30534:SF0">
    <property type="entry name" value="FLAGELLAR MOTOR SWITCH PROTEIN FLIG"/>
    <property type="match status" value="1"/>
</dbReference>
<comment type="subcellular location">
    <subcellularLocation>
        <location evidence="1">Bacterial flagellum basal body</location>
    </subcellularLocation>
    <subcellularLocation>
        <location evidence="2">Cell membrane</location>
        <topology evidence="2">Peripheral membrane protein</topology>
        <orientation evidence="2">Cytoplasmic side</orientation>
    </subcellularLocation>
</comment>
<keyword evidence="9" id="KW-0975">Bacterial flagellum</keyword>
<keyword evidence="5" id="KW-1003">Cell membrane</keyword>
<evidence type="ECO:0000256" key="8">
    <source>
        <dbReference type="ARBA" id="ARBA00023136"/>
    </source>
</evidence>
<evidence type="ECO:0000313" key="13">
    <source>
        <dbReference type="EMBL" id="MEQ2378352.1"/>
    </source>
</evidence>
<dbReference type="RefSeq" id="WP_055174387.1">
    <property type="nucleotide sequence ID" value="NZ_DAWDAH010000006.1"/>
</dbReference>
<gene>
    <name evidence="13" type="primary">fliG</name>
    <name evidence="13" type="ORF">WMO14_00440</name>
</gene>
<evidence type="ECO:0000256" key="3">
    <source>
        <dbReference type="ARBA" id="ARBA00010299"/>
    </source>
</evidence>
<feature type="domain" description="Flagellar motor switch protein FliG N-terminal" evidence="12">
    <location>
        <begin position="11"/>
        <end position="114"/>
    </location>
</feature>
<evidence type="ECO:0000256" key="2">
    <source>
        <dbReference type="ARBA" id="ARBA00004413"/>
    </source>
</evidence>
<sequence>MARQNANGEKNMDGVEKAAILLIALGPEKSAQIFKHLKEDEIEQLTLEIANTSSVSPQTKEQVLNDFYEVCLAQQYIAEGGIGYAKELLEKSLGEEKAKAVIGKLTASLQVRPFEFIRRTDSSQLLNFIQDEHPQTIALILSYLPPSQASAVISSLPPEKQADVARRIAQMDRTSPDVIKQVEKVLEKKLASLVNQDYTIVGGVDAIVEILNSVDRGTERHIMETLEVEEPELADEIRKKMFVFEDILSLDDRAIQRVLRDVDNGDLALALKGAAEEVQNVILNNLSKRLAVMIKEDMEYMGPVRMKDVEEAQQKIVNIIRKLEDSAEIVIARGGGDEIIV</sequence>
<dbReference type="InterPro" id="IPR028263">
    <property type="entry name" value="FliG_N"/>
</dbReference>
<keyword evidence="13" id="KW-0966">Cell projection</keyword>
<comment type="caution">
    <text evidence="13">The sequence shown here is derived from an EMBL/GenBank/DDBJ whole genome shotgun (WGS) entry which is preliminary data.</text>
</comment>
<evidence type="ECO:0000313" key="14">
    <source>
        <dbReference type="Proteomes" id="UP001442364"/>
    </source>
</evidence>
<keyword evidence="8" id="KW-0472">Membrane</keyword>
<comment type="similarity">
    <text evidence="3">Belongs to the FliG family.</text>
</comment>
<dbReference type="PANTHER" id="PTHR30534">
    <property type="entry name" value="FLAGELLAR MOTOR SWITCH PROTEIN FLIG"/>
    <property type="match status" value="1"/>
</dbReference>
<keyword evidence="7" id="KW-0283">Flagellar rotation</keyword>
<evidence type="ECO:0000259" key="10">
    <source>
        <dbReference type="Pfam" id="PF01706"/>
    </source>
</evidence>
<evidence type="ECO:0000259" key="12">
    <source>
        <dbReference type="Pfam" id="PF14842"/>
    </source>
</evidence>
<evidence type="ECO:0000256" key="9">
    <source>
        <dbReference type="ARBA" id="ARBA00023143"/>
    </source>
</evidence>
<dbReference type="InterPro" id="IPR011002">
    <property type="entry name" value="FliG_a-hlx"/>
</dbReference>
<protein>
    <recommendedName>
        <fullName evidence="4">Flagellar motor switch protein FliG</fullName>
    </recommendedName>
</protein>
<evidence type="ECO:0000259" key="11">
    <source>
        <dbReference type="Pfam" id="PF14841"/>
    </source>
</evidence>
<dbReference type="Gene3D" id="1.10.220.30">
    <property type="match status" value="3"/>
</dbReference>
<evidence type="ECO:0000256" key="1">
    <source>
        <dbReference type="ARBA" id="ARBA00004117"/>
    </source>
</evidence>
<evidence type="ECO:0000256" key="4">
    <source>
        <dbReference type="ARBA" id="ARBA00021870"/>
    </source>
</evidence>
<proteinExistence type="inferred from homology"/>
<dbReference type="InterPro" id="IPR000090">
    <property type="entry name" value="Flg_Motor_Flig"/>
</dbReference>
<dbReference type="Proteomes" id="UP001442364">
    <property type="component" value="Unassembled WGS sequence"/>
</dbReference>
<dbReference type="PRINTS" id="PR00954">
    <property type="entry name" value="FLGMOTORFLIG"/>
</dbReference>
<evidence type="ECO:0000256" key="6">
    <source>
        <dbReference type="ARBA" id="ARBA00022500"/>
    </source>
</evidence>
<dbReference type="Pfam" id="PF01706">
    <property type="entry name" value="FliG_C"/>
    <property type="match status" value="1"/>
</dbReference>
<dbReference type="InterPro" id="IPR023087">
    <property type="entry name" value="Flg_Motor_Flig_C"/>
</dbReference>
<organism evidence="13 14">
    <name type="scientific">[Lactobacillus] rogosae</name>
    <dbReference type="NCBI Taxonomy" id="706562"/>
    <lineage>
        <taxon>Bacteria</taxon>
        <taxon>Bacillati</taxon>
        <taxon>Bacillota</taxon>
        <taxon>Clostridia</taxon>
        <taxon>Lachnospirales</taxon>
        <taxon>Lachnospiraceae</taxon>
        <taxon>Lachnospira</taxon>
    </lineage>
</organism>
<dbReference type="Pfam" id="PF14842">
    <property type="entry name" value="FliG_N"/>
    <property type="match status" value="1"/>
</dbReference>
<keyword evidence="14" id="KW-1185">Reference proteome</keyword>
<evidence type="ECO:0000256" key="5">
    <source>
        <dbReference type="ARBA" id="ARBA00022475"/>
    </source>
</evidence>
<reference evidence="13 14" key="1">
    <citation type="submission" date="2024-03" db="EMBL/GenBank/DDBJ databases">
        <title>Human intestinal bacterial collection.</title>
        <authorList>
            <person name="Pauvert C."/>
            <person name="Hitch T.C.A."/>
            <person name="Clavel T."/>
        </authorList>
    </citation>
    <scope>NUCLEOTIDE SEQUENCE [LARGE SCALE GENOMIC DNA]</scope>
    <source>
        <strain evidence="13 14">CLA-AA-H255</strain>
    </source>
</reference>
<keyword evidence="6" id="KW-0145">Chemotaxis</keyword>
<dbReference type="InterPro" id="IPR032779">
    <property type="entry name" value="FliG_M"/>
</dbReference>
<keyword evidence="13" id="KW-0969">Cilium</keyword>
<dbReference type="EMBL" id="JBBMER010000001">
    <property type="protein sequence ID" value="MEQ2378352.1"/>
    <property type="molecule type" value="Genomic_DNA"/>
</dbReference>
<dbReference type="SUPFAM" id="SSF48029">
    <property type="entry name" value="FliG"/>
    <property type="match status" value="2"/>
</dbReference>
<name>A0ABV1BSR8_9FIRM</name>
<evidence type="ECO:0000256" key="7">
    <source>
        <dbReference type="ARBA" id="ARBA00022779"/>
    </source>
</evidence>
<accession>A0ABV1BSR8</accession>
<keyword evidence="13" id="KW-0282">Flagellum</keyword>
<dbReference type="PIRSF" id="PIRSF003161">
    <property type="entry name" value="FliG"/>
    <property type="match status" value="1"/>
</dbReference>
<dbReference type="NCBIfam" id="TIGR00207">
    <property type="entry name" value="fliG"/>
    <property type="match status" value="1"/>
</dbReference>